<keyword evidence="3" id="KW-1185">Reference proteome</keyword>
<gene>
    <name evidence="2" type="ORF">JBF12_48325</name>
</gene>
<evidence type="ECO:0000256" key="1">
    <source>
        <dbReference type="SAM" id="MobiDB-lite"/>
    </source>
</evidence>
<feature type="region of interest" description="Disordered" evidence="1">
    <location>
        <begin position="31"/>
        <end position="55"/>
    </location>
</feature>
<dbReference type="InterPro" id="IPR045335">
    <property type="entry name" value="FtsQ_C_sf"/>
</dbReference>
<evidence type="ECO:0008006" key="4">
    <source>
        <dbReference type="Google" id="ProtNLM"/>
    </source>
</evidence>
<evidence type="ECO:0000313" key="3">
    <source>
        <dbReference type="Proteomes" id="UP000638849"/>
    </source>
</evidence>
<feature type="non-terminal residue" evidence="2">
    <location>
        <position position="1"/>
    </location>
</feature>
<protein>
    <recommendedName>
        <fullName evidence="4">Cell division protein FtsQ</fullName>
    </recommendedName>
</protein>
<proteinExistence type="predicted"/>
<dbReference type="EMBL" id="JAEEAQ010001712">
    <property type="protein sequence ID" value="MBI0320628.1"/>
    <property type="molecule type" value="Genomic_DNA"/>
</dbReference>
<sequence length="55" mass="6242">RMQRFVKVLPQLNRQDAPIERADLRYTNGFTLSWGTPATPAKTPATPARSTQERT</sequence>
<dbReference type="Proteomes" id="UP000638849">
    <property type="component" value="Unassembled WGS sequence"/>
</dbReference>
<dbReference type="Gene3D" id="3.40.50.11690">
    <property type="entry name" value="Cell division protein FtsQ/DivIB"/>
    <property type="match status" value="1"/>
</dbReference>
<reference evidence="2 3" key="1">
    <citation type="submission" date="2020-12" db="EMBL/GenBank/DDBJ databases">
        <authorList>
            <person name="Kusuma A.B."/>
            <person name="Nouioui I."/>
            <person name="Goodfellow M."/>
        </authorList>
    </citation>
    <scope>NUCLEOTIDE SEQUENCE [LARGE SCALE GENOMIC DNA]</scope>
    <source>
        <strain evidence="2 3">DSM 41764</strain>
    </source>
</reference>
<organism evidence="2 3">
    <name type="scientific">Streptomyces javensis</name>
    <dbReference type="NCBI Taxonomy" id="114698"/>
    <lineage>
        <taxon>Bacteria</taxon>
        <taxon>Bacillati</taxon>
        <taxon>Actinomycetota</taxon>
        <taxon>Actinomycetes</taxon>
        <taxon>Kitasatosporales</taxon>
        <taxon>Streptomycetaceae</taxon>
        <taxon>Streptomyces</taxon>
        <taxon>Streptomyces violaceusniger group</taxon>
    </lineage>
</organism>
<feature type="compositionally biased region" description="Low complexity" evidence="1">
    <location>
        <begin position="36"/>
        <end position="48"/>
    </location>
</feature>
<name>A0ABS0RT41_9ACTN</name>
<evidence type="ECO:0000313" key="2">
    <source>
        <dbReference type="EMBL" id="MBI0320628.1"/>
    </source>
</evidence>
<comment type="caution">
    <text evidence="2">The sequence shown here is derived from an EMBL/GenBank/DDBJ whole genome shotgun (WGS) entry which is preliminary data.</text>
</comment>
<accession>A0ABS0RT41</accession>